<dbReference type="AlphaFoldDB" id="A0A7R8H1Q2"/>
<reference evidence="1" key="1">
    <citation type="submission" date="2021-02" db="EMBL/GenBank/DDBJ databases">
        <authorList>
            <person name="Bekaert M."/>
        </authorList>
    </citation>
    <scope>NUCLEOTIDE SEQUENCE</scope>
    <source>
        <strain evidence="1">IoA-00</strain>
    </source>
</reference>
<dbReference type="EMBL" id="HG994590">
    <property type="protein sequence ID" value="CAF2811309.1"/>
    <property type="molecule type" value="Genomic_DNA"/>
</dbReference>
<name>A0A7R8H1Q2_LEPSM</name>
<evidence type="ECO:0000313" key="2">
    <source>
        <dbReference type="Proteomes" id="UP000675881"/>
    </source>
</evidence>
<dbReference type="Proteomes" id="UP000675881">
    <property type="component" value="Chromosome 11"/>
</dbReference>
<sequence>MMMERENPFTTLSLHGQECPDCSGDGCLPGCFSREMLQESKATLDKKMAFIKKGIRETTLQIGDLEFSCRQELDERYPGRVIIRPMVIQKNMDFREITEEIIAENAPDIGDLFRVDLYRPSEETEFFSVIPFLYRGLAQR</sequence>
<proteinExistence type="predicted"/>
<organism evidence="1 2">
    <name type="scientific">Lepeophtheirus salmonis</name>
    <name type="common">Salmon louse</name>
    <name type="synonym">Caligus salmonis</name>
    <dbReference type="NCBI Taxonomy" id="72036"/>
    <lineage>
        <taxon>Eukaryota</taxon>
        <taxon>Metazoa</taxon>
        <taxon>Ecdysozoa</taxon>
        <taxon>Arthropoda</taxon>
        <taxon>Crustacea</taxon>
        <taxon>Multicrustacea</taxon>
        <taxon>Hexanauplia</taxon>
        <taxon>Copepoda</taxon>
        <taxon>Siphonostomatoida</taxon>
        <taxon>Caligidae</taxon>
        <taxon>Lepeophtheirus</taxon>
    </lineage>
</organism>
<keyword evidence="2" id="KW-1185">Reference proteome</keyword>
<evidence type="ECO:0000313" key="1">
    <source>
        <dbReference type="EMBL" id="CAF2811309.1"/>
    </source>
</evidence>
<protein>
    <submittedName>
        <fullName evidence="1">(salmon louse) hypothetical protein</fullName>
    </submittedName>
</protein>
<accession>A0A7R8H1Q2</accession>
<gene>
    <name evidence="1" type="ORF">LSAA_3220</name>
</gene>